<evidence type="ECO:0000259" key="8">
    <source>
        <dbReference type="PROSITE" id="PS50850"/>
    </source>
</evidence>
<evidence type="ECO:0000313" key="9">
    <source>
        <dbReference type="EMBL" id="PFH56002.1"/>
    </source>
</evidence>
<reference evidence="9 10" key="1">
    <citation type="journal article" date="2015" name="BMC Genomics">
        <title>Gene expression during zombie ant biting behavior reflects the complexity underlying fungal parasitic behavioral manipulation.</title>
        <authorList>
            <person name="de Bekker C."/>
            <person name="Ohm R.A."/>
            <person name="Loreto R.G."/>
            <person name="Sebastian A."/>
            <person name="Albert I."/>
            <person name="Merrow M."/>
            <person name="Brachmann A."/>
            <person name="Hughes D.P."/>
        </authorList>
    </citation>
    <scope>NUCLEOTIDE SEQUENCE [LARGE SCALE GENOMIC DNA]</scope>
    <source>
        <strain evidence="9 10">SC16a</strain>
    </source>
</reference>
<feature type="transmembrane region" description="Helical" evidence="7">
    <location>
        <begin position="473"/>
        <end position="494"/>
    </location>
</feature>
<dbReference type="Pfam" id="PF07690">
    <property type="entry name" value="MFS_1"/>
    <property type="match status" value="1"/>
</dbReference>
<protein>
    <recommendedName>
        <fullName evidence="8">Major facilitator superfamily (MFS) profile domain-containing protein</fullName>
    </recommendedName>
</protein>
<organism evidence="9 10">
    <name type="scientific">Ophiocordyceps unilateralis</name>
    <name type="common">Zombie-ant fungus</name>
    <name type="synonym">Torrubia unilateralis</name>
    <dbReference type="NCBI Taxonomy" id="268505"/>
    <lineage>
        <taxon>Eukaryota</taxon>
        <taxon>Fungi</taxon>
        <taxon>Dikarya</taxon>
        <taxon>Ascomycota</taxon>
        <taxon>Pezizomycotina</taxon>
        <taxon>Sordariomycetes</taxon>
        <taxon>Hypocreomycetidae</taxon>
        <taxon>Hypocreales</taxon>
        <taxon>Ophiocordycipitaceae</taxon>
        <taxon>Ophiocordyceps</taxon>
    </lineage>
</organism>
<dbReference type="GO" id="GO:0000329">
    <property type="term" value="C:fungal-type vacuole membrane"/>
    <property type="evidence" value="ECO:0007669"/>
    <property type="project" value="TreeGrafter"/>
</dbReference>
<keyword evidence="5 7" id="KW-0472">Membrane</keyword>
<evidence type="ECO:0000256" key="4">
    <source>
        <dbReference type="ARBA" id="ARBA00022989"/>
    </source>
</evidence>
<dbReference type="InterPro" id="IPR036259">
    <property type="entry name" value="MFS_trans_sf"/>
</dbReference>
<feature type="transmembrane region" description="Helical" evidence="7">
    <location>
        <begin position="124"/>
        <end position="143"/>
    </location>
</feature>
<sequence>MACPDDSNEIEQRPSVSSQTASCSETTRLLPKNGGGGDEEEEERTVIVKDISFTRLALIMSTAWSGVFLAALDSTIIATLSAPISSEFNSLSLFSWLATGYLISTAACQPISGRLTDIFGRGPGLIFCNVVFAVGNLICGLAMNQHVVIVGRVVAGIGGGGLLSIATFLASDLVPLRQRGLVGAVGNLWFGTGCMLGGVLGGLLNDYTALGWRLAFLIQVPPSILSAIAVMLLVKVPPKQSDRSHLARIDFLGVFLTSSFLVLLVFGLNAGGNLTPWLHPLPITCLLLSLVLFFTFIWWESRARQPIIPVKLLLHRTVFCASLTGLLVAMLVNTAIFFVPLYLQILGETATSAGLRTLSSPVGMAMGALSSGYLMRRTGKFVGLGIASELLLVVGASLLCLQSQHTPATLTTAAFFFIGGGYSAVLSVTQIACIAAVDHSQQAVVTSITCKPGRVPSERERERESEPILTPRVAIVLARSLGGTVGITVVSAIYQNTLDARLWSRFGGEPDAAAIIGRLRDDIGQLRNVPASWRPGVVASFSEAFRFVWLTVLAWSLLALVCVSPIKQHKLHSSLDRR</sequence>
<dbReference type="PROSITE" id="PS50850">
    <property type="entry name" value="MFS"/>
    <property type="match status" value="1"/>
</dbReference>
<reference evidence="9 10" key="2">
    <citation type="journal article" date="2017" name="Sci. Rep.">
        <title>Ant-infecting Ophiocordyceps genomes reveal a high diversity of potential behavioral manipulation genes and a possible major role for enterotoxins.</title>
        <authorList>
            <person name="de Bekker C."/>
            <person name="Ohm R.A."/>
            <person name="Evans H.C."/>
            <person name="Brachmann A."/>
            <person name="Hughes D.P."/>
        </authorList>
    </citation>
    <scope>NUCLEOTIDE SEQUENCE [LARGE SCALE GENOMIC DNA]</scope>
    <source>
        <strain evidence="9 10">SC16a</strain>
    </source>
</reference>
<gene>
    <name evidence="9" type="ORF">XA68_17222</name>
</gene>
<dbReference type="PANTHER" id="PTHR23501:SF191">
    <property type="entry name" value="VACUOLAR BASIC AMINO ACID TRANSPORTER 4"/>
    <property type="match status" value="1"/>
</dbReference>
<keyword evidence="3 7" id="KW-0812">Transmembrane</keyword>
<evidence type="ECO:0000256" key="3">
    <source>
        <dbReference type="ARBA" id="ARBA00022692"/>
    </source>
</evidence>
<dbReference type="PANTHER" id="PTHR23501">
    <property type="entry name" value="MAJOR FACILITATOR SUPERFAMILY"/>
    <property type="match status" value="1"/>
</dbReference>
<feature type="transmembrane region" description="Helical" evidence="7">
    <location>
        <begin position="413"/>
        <end position="437"/>
    </location>
</feature>
<comment type="subcellular location">
    <subcellularLocation>
        <location evidence="1">Endomembrane system</location>
        <topology evidence="1">Multi-pass membrane protein</topology>
    </subcellularLocation>
</comment>
<dbReference type="GO" id="GO:0012505">
    <property type="term" value="C:endomembrane system"/>
    <property type="evidence" value="ECO:0007669"/>
    <property type="project" value="UniProtKB-SubCell"/>
</dbReference>
<dbReference type="InterPro" id="IPR020846">
    <property type="entry name" value="MFS_dom"/>
</dbReference>
<feature type="domain" description="Major facilitator superfamily (MFS) profile" evidence="8">
    <location>
        <begin position="59"/>
        <end position="578"/>
    </location>
</feature>
<evidence type="ECO:0000256" key="7">
    <source>
        <dbReference type="SAM" id="Phobius"/>
    </source>
</evidence>
<keyword evidence="4 7" id="KW-1133">Transmembrane helix</keyword>
<feature type="transmembrane region" description="Helical" evidence="7">
    <location>
        <begin position="547"/>
        <end position="566"/>
    </location>
</feature>
<feature type="transmembrane region" description="Helical" evidence="7">
    <location>
        <begin position="210"/>
        <end position="234"/>
    </location>
</feature>
<dbReference type="SUPFAM" id="SSF103473">
    <property type="entry name" value="MFS general substrate transporter"/>
    <property type="match status" value="1"/>
</dbReference>
<proteinExistence type="predicted"/>
<feature type="transmembrane region" description="Helical" evidence="7">
    <location>
        <begin position="246"/>
        <end position="268"/>
    </location>
</feature>
<feature type="transmembrane region" description="Helical" evidence="7">
    <location>
        <begin position="319"/>
        <end position="343"/>
    </location>
</feature>
<dbReference type="AlphaFoldDB" id="A0A2A9P563"/>
<keyword evidence="10" id="KW-1185">Reference proteome</keyword>
<feature type="transmembrane region" description="Helical" evidence="7">
    <location>
        <begin position="381"/>
        <end position="401"/>
    </location>
</feature>
<evidence type="ECO:0000256" key="5">
    <source>
        <dbReference type="ARBA" id="ARBA00023136"/>
    </source>
</evidence>
<dbReference type="Proteomes" id="UP000037136">
    <property type="component" value="Unassembled WGS sequence"/>
</dbReference>
<feature type="transmembrane region" description="Helical" evidence="7">
    <location>
        <begin position="93"/>
        <end position="112"/>
    </location>
</feature>
<feature type="transmembrane region" description="Helical" evidence="7">
    <location>
        <begin position="280"/>
        <end position="299"/>
    </location>
</feature>
<feature type="transmembrane region" description="Helical" evidence="7">
    <location>
        <begin position="181"/>
        <end position="204"/>
    </location>
</feature>
<dbReference type="GO" id="GO:0015174">
    <property type="term" value="F:basic amino acid transmembrane transporter activity"/>
    <property type="evidence" value="ECO:0007669"/>
    <property type="project" value="TreeGrafter"/>
</dbReference>
<comment type="caution">
    <text evidence="9">The sequence shown here is derived from an EMBL/GenBank/DDBJ whole genome shotgun (WGS) entry which is preliminary data.</text>
</comment>
<dbReference type="Gene3D" id="1.20.1250.20">
    <property type="entry name" value="MFS general substrate transporter like domains"/>
    <property type="match status" value="1"/>
</dbReference>
<accession>A0A2A9P563</accession>
<feature type="region of interest" description="Disordered" evidence="6">
    <location>
        <begin position="1"/>
        <end position="41"/>
    </location>
</feature>
<evidence type="ECO:0000256" key="1">
    <source>
        <dbReference type="ARBA" id="ARBA00004127"/>
    </source>
</evidence>
<dbReference type="InterPro" id="IPR011701">
    <property type="entry name" value="MFS"/>
</dbReference>
<feature type="transmembrane region" description="Helical" evidence="7">
    <location>
        <begin position="149"/>
        <end position="169"/>
    </location>
</feature>
<dbReference type="OrthoDB" id="3437016at2759"/>
<feature type="transmembrane region" description="Helical" evidence="7">
    <location>
        <begin position="56"/>
        <end position="81"/>
    </location>
</feature>
<evidence type="ECO:0000313" key="10">
    <source>
        <dbReference type="Proteomes" id="UP000037136"/>
    </source>
</evidence>
<feature type="transmembrane region" description="Helical" evidence="7">
    <location>
        <begin position="355"/>
        <end position="374"/>
    </location>
</feature>
<name>A0A2A9P563_OPHUN</name>
<keyword evidence="2" id="KW-0813">Transport</keyword>
<evidence type="ECO:0000256" key="2">
    <source>
        <dbReference type="ARBA" id="ARBA00022448"/>
    </source>
</evidence>
<feature type="compositionally biased region" description="Polar residues" evidence="6">
    <location>
        <begin position="14"/>
        <end position="27"/>
    </location>
</feature>
<dbReference type="EMBL" id="LAZP02000692">
    <property type="protein sequence ID" value="PFH56002.1"/>
    <property type="molecule type" value="Genomic_DNA"/>
</dbReference>
<evidence type="ECO:0000256" key="6">
    <source>
        <dbReference type="SAM" id="MobiDB-lite"/>
    </source>
</evidence>